<evidence type="ECO:0000256" key="3">
    <source>
        <dbReference type="SAM" id="SignalP"/>
    </source>
</evidence>
<dbReference type="AlphaFoldDB" id="A0AAW8D471"/>
<dbReference type="InterPro" id="IPR010258">
    <property type="entry name" value="Conjugal_tfr_TrbG/VirB9/CagX"/>
</dbReference>
<dbReference type="InterPro" id="IPR033645">
    <property type="entry name" value="VirB9/CagX/TrbG_C"/>
</dbReference>
<comment type="similarity">
    <text evidence="1">Belongs to the TrbG/VirB9 family.</text>
</comment>
<dbReference type="EMBL" id="JAUSRD010000027">
    <property type="protein sequence ID" value="MDP9897370.1"/>
    <property type="molecule type" value="Genomic_DNA"/>
</dbReference>
<comment type="caution">
    <text evidence="4">The sequence shown here is derived from an EMBL/GenBank/DDBJ whole genome shotgun (WGS) entry which is preliminary data.</text>
</comment>
<evidence type="ECO:0000256" key="2">
    <source>
        <dbReference type="ARBA" id="ARBA00022729"/>
    </source>
</evidence>
<keyword evidence="2 3" id="KW-0732">Signal</keyword>
<accession>A0AAW8D471</accession>
<name>A0AAW8D471_9BURK</name>
<dbReference type="Pfam" id="PF03524">
    <property type="entry name" value="CagX"/>
    <property type="match status" value="1"/>
</dbReference>
<organism evidence="4 5">
    <name type="scientific">Variovorax boronicumulans</name>
    <dbReference type="NCBI Taxonomy" id="436515"/>
    <lineage>
        <taxon>Bacteria</taxon>
        <taxon>Pseudomonadati</taxon>
        <taxon>Pseudomonadota</taxon>
        <taxon>Betaproteobacteria</taxon>
        <taxon>Burkholderiales</taxon>
        <taxon>Comamonadaceae</taxon>
        <taxon>Variovorax</taxon>
    </lineage>
</organism>
<sequence length="271" mass="29776">MKTYIAAALLLLPFLGNAEPYSATYDDTNRVRRVEYKDNLVLKAVGYSDHPFVLELDPDEPILGTAGGKIANWELDRKDFRLFVRPLEGARATTVVVASKNRSLVLDLVPGTPKALAAGFVSKIVVTNPAPQVAAKEPDPAEEGKALKEAASPLTEALQVVRNEHYSLEAVSETIDIRPREVFDDGRFTYFKFPENLPVPAIYKSAPGSQEEWLVNTHRDGDYIVAHGIGASWNLRLSESVLGVFNDAFDPAGTAPQGNTSIRGLKREMRK</sequence>
<dbReference type="CDD" id="cd06911">
    <property type="entry name" value="VirB9_CagX_TrbG"/>
    <property type="match status" value="1"/>
</dbReference>
<dbReference type="RefSeq" id="WP_307687305.1">
    <property type="nucleotide sequence ID" value="NZ_JAUSRD010000027.1"/>
</dbReference>
<evidence type="ECO:0000313" key="4">
    <source>
        <dbReference type="EMBL" id="MDP9897370.1"/>
    </source>
</evidence>
<dbReference type="InterPro" id="IPR038161">
    <property type="entry name" value="VirB9/CagX/TrbG_C_sf"/>
</dbReference>
<evidence type="ECO:0000313" key="5">
    <source>
        <dbReference type="Proteomes" id="UP001242045"/>
    </source>
</evidence>
<proteinExistence type="inferred from homology"/>
<dbReference type="Gene3D" id="2.60.40.2500">
    <property type="match status" value="1"/>
</dbReference>
<evidence type="ECO:0000256" key="1">
    <source>
        <dbReference type="ARBA" id="ARBA00006135"/>
    </source>
</evidence>
<reference evidence="4" key="1">
    <citation type="submission" date="2023-07" db="EMBL/GenBank/DDBJ databases">
        <title>Sorghum-associated microbial communities from plants grown in Nebraska, USA.</title>
        <authorList>
            <person name="Schachtman D."/>
        </authorList>
    </citation>
    <scope>NUCLEOTIDE SEQUENCE</scope>
    <source>
        <strain evidence="4">DS3754</strain>
    </source>
</reference>
<feature type="signal peptide" evidence="3">
    <location>
        <begin position="1"/>
        <end position="18"/>
    </location>
</feature>
<protein>
    <submittedName>
        <fullName evidence="4">Type IV secretion system protein VirB9</fullName>
    </submittedName>
</protein>
<feature type="chain" id="PRO_5043465525" evidence="3">
    <location>
        <begin position="19"/>
        <end position="271"/>
    </location>
</feature>
<gene>
    <name evidence="4" type="ORF">J2W31_006514</name>
</gene>
<dbReference type="Proteomes" id="UP001242045">
    <property type="component" value="Unassembled WGS sequence"/>
</dbReference>